<evidence type="ECO:0000313" key="1">
    <source>
        <dbReference type="EMBL" id="PLW07855.1"/>
    </source>
</evidence>
<keyword evidence="2" id="KW-1185">Reference proteome</keyword>
<dbReference type="EMBL" id="PGCJ01001197">
    <property type="protein sequence ID" value="PLW07855.1"/>
    <property type="molecule type" value="Genomic_DNA"/>
</dbReference>
<sequence>MLPLSALQKSFSVAHCIGLRWVPARKLPVALQELKNECFLDLRRNCEVPTPNVPVELSKGSLRRPHSRCRRRAITKVYVVASNARPPSAVMPTRWLYVDITAVLRSLRQASARPASEVEPTSTATVSCYEAHQNFWVGSGRLAQRKTLRKACVDQSPSDAMLQACGQPWLMRLYTTYFGQLWLDAKHCVRLTPLTPPKIWACLIAGRVGCRSQLYSLRTPSVTPLCELDFQQKSNVVPWQANNVKVIFLLLGSNPEPSAANTGGHRFSHHMQTVDTF</sequence>
<dbReference type="Proteomes" id="UP000235388">
    <property type="component" value="Unassembled WGS sequence"/>
</dbReference>
<evidence type="ECO:0000313" key="2">
    <source>
        <dbReference type="Proteomes" id="UP000235388"/>
    </source>
</evidence>
<accession>A0A2N5S3L3</accession>
<name>A0A2N5S3L3_9BASI</name>
<dbReference type="AlphaFoldDB" id="A0A2N5S3L3"/>
<comment type="caution">
    <text evidence="1">The sequence shown here is derived from an EMBL/GenBank/DDBJ whole genome shotgun (WGS) entry which is preliminary data.</text>
</comment>
<reference evidence="1 2" key="1">
    <citation type="submission" date="2017-11" db="EMBL/GenBank/DDBJ databases">
        <title>De novo assembly and phasing of dikaryotic genomes from two isolates of Puccinia coronata f. sp. avenae, the causal agent of oat crown rust.</title>
        <authorList>
            <person name="Miller M.E."/>
            <person name="Zhang Y."/>
            <person name="Omidvar V."/>
            <person name="Sperschneider J."/>
            <person name="Schwessinger B."/>
            <person name="Raley C."/>
            <person name="Palmer J.M."/>
            <person name="Garnica D."/>
            <person name="Upadhyaya N."/>
            <person name="Rathjen J."/>
            <person name="Taylor J.M."/>
            <person name="Park R.F."/>
            <person name="Dodds P.N."/>
            <person name="Hirsch C.D."/>
            <person name="Kianian S.F."/>
            <person name="Figueroa M."/>
        </authorList>
    </citation>
    <scope>NUCLEOTIDE SEQUENCE [LARGE SCALE GENOMIC DNA]</scope>
    <source>
        <strain evidence="1">12NC29</strain>
    </source>
</reference>
<organism evidence="1 2">
    <name type="scientific">Puccinia coronata f. sp. avenae</name>
    <dbReference type="NCBI Taxonomy" id="200324"/>
    <lineage>
        <taxon>Eukaryota</taxon>
        <taxon>Fungi</taxon>
        <taxon>Dikarya</taxon>
        <taxon>Basidiomycota</taxon>
        <taxon>Pucciniomycotina</taxon>
        <taxon>Pucciniomycetes</taxon>
        <taxon>Pucciniales</taxon>
        <taxon>Pucciniaceae</taxon>
        <taxon>Puccinia</taxon>
    </lineage>
</organism>
<protein>
    <submittedName>
        <fullName evidence="1">Uncharacterized protein</fullName>
    </submittedName>
</protein>
<gene>
    <name evidence="1" type="ORF">PCANC_24722</name>
</gene>
<proteinExistence type="predicted"/>